<evidence type="ECO:0000313" key="3">
    <source>
        <dbReference type="Proteomes" id="UP000287651"/>
    </source>
</evidence>
<gene>
    <name evidence="2" type="ORF">B296_00046118</name>
</gene>
<evidence type="ECO:0000256" key="1">
    <source>
        <dbReference type="SAM" id="MobiDB-lite"/>
    </source>
</evidence>
<accession>A0A426X6S4</accession>
<dbReference type="Proteomes" id="UP000287651">
    <property type="component" value="Unassembled WGS sequence"/>
</dbReference>
<proteinExistence type="predicted"/>
<comment type="caution">
    <text evidence="2">The sequence shown here is derived from an EMBL/GenBank/DDBJ whole genome shotgun (WGS) entry which is preliminary data.</text>
</comment>
<feature type="compositionally biased region" description="Low complexity" evidence="1">
    <location>
        <begin position="90"/>
        <end position="107"/>
    </location>
</feature>
<reference evidence="2 3" key="1">
    <citation type="journal article" date="2014" name="Agronomy (Basel)">
        <title>A Draft Genome Sequence for Ensete ventricosum, the Drought-Tolerant Tree Against Hunger.</title>
        <authorList>
            <person name="Harrison J."/>
            <person name="Moore K.A."/>
            <person name="Paszkiewicz K."/>
            <person name="Jones T."/>
            <person name="Grant M."/>
            <person name="Ambacheew D."/>
            <person name="Muzemil S."/>
            <person name="Studholme D.J."/>
        </authorList>
    </citation>
    <scope>NUCLEOTIDE SEQUENCE [LARGE SCALE GENOMIC DNA]</scope>
</reference>
<evidence type="ECO:0000313" key="2">
    <source>
        <dbReference type="EMBL" id="RRT35169.1"/>
    </source>
</evidence>
<organism evidence="2 3">
    <name type="scientific">Ensete ventricosum</name>
    <name type="common">Abyssinian banana</name>
    <name type="synonym">Musa ensete</name>
    <dbReference type="NCBI Taxonomy" id="4639"/>
    <lineage>
        <taxon>Eukaryota</taxon>
        <taxon>Viridiplantae</taxon>
        <taxon>Streptophyta</taxon>
        <taxon>Embryophyta</taxon>
        <taxon>Tracheophyta</taxon>
        <taxon>Spermatophyta</taxon>
        <taxon>Magnoliopsida</taxon>
        <taxon>Liliopsida</taxon>
        <taxon>Zingiberales</taxon>
        <taxon>Musaceae</taxon>
        <taxon>Ensete</taxon>
    </lineage>
</organism>
<dbReference type="AlphaFoldDB" id="A0A426X6S4"/>
<protein>
    <submittedName>
        <fullName evidence="2">Uncharacterized protein</fullName>
    </submittedName>
</protein>
<dbReference type="EMBL" id="AMZH03025455">
    <property type="protein sequence ID" value="RRT35169.1"/>
    <property type="molecule type" value="Genomic_DNA"/>
</dbReference>
<sequence length="148" mass="15453">MFLRKGGSRPWLGHLYGWLATAWPPARGLSAVAKAPCKGATCYGQGPMHRRWSPAANLQGRQPSTGMISCSAMPVRATSPQGRQPPTSTAAYSAAPARAANPQGVAASRVSDAGRKGGRRLTGRLPADKGSRRLCKGGDDTVGVREEG</sequence>
<feature type="region of interest" description="Disordered" evidence="1">
    <location>
        <begin position="75"/>
        <end position="148"/>
    </location>
</feature>
<feature type="compositionally biased region" description="Polar residues" evidence="1">
    <location>
        <begin position="78"/>
        <end position="89"/>
    </location>
</feature>
<name>A0A426X6S4_ENSVE</name>
<feature type="compositionally biased region" description="Basic and acidic residues" evidence="1">
    <location>
        <begin position="126"/>
        <end position="148"/>
    </location>
</feature>